<evidence type="ECO:0000256" key="1">
    <source>
        <dbReference type="SAM" id="Phobius"/>
    </source>
</evidence>
<evidence type="ECO:0000313" key="2">
    <source>
        <dbReference type="EMBL" id="VFU38532.1"/>
    </source>
</evidence>
<keyword evidence="1" id="KW-0472">Membrane</keyword>
<proteinExistence type="predicted"/>
<name>A0A6N2LCN9_SALVM</name>
<accession>A0A6N2LCN9</accession>
<feature type="transmembrane region" description="Helical" evidence="1">
    <location>
        <begin position="182"/>
        <end position="202"/>
    </location>
</feature>
<sequence length="209" mass="23057">MARKEIVLISSFHYYSVEPGPHKFMGTNMHKPPAVLSSYEERLFPGLDCFCQNTNHVMCRLVVRSMKARIQMQWGYKAKCTSARCPLSLWALSLSFISLSHYGPGGPCIPERFLLQISKSDLQVPSPELSLLITCCNERTPFVGGLDVEGGSPAPPMSGVAENIGFKLGDEILTTANIAQVFFLYPFGFVVLLNALSIVPIVEIQTQSL</sequence>
<keyword evidence="1" id="KW-1133">Transmembrane helix</keyword>
<dbReference type="EMBL" id="CAADRP010001446">
    <property type="protein sequence ID" value="VFU38532.1"/>
    <property type="molecule type" value="Genomic_DNA"/>
</dbReference>
<gene>
    <name evidence="2" type="ORF">SVIM_LOCUS210974</name>
</gene>
<reference evidence="2" key="1">
    <citation type="submission" date="2019-03" db="EMBL/GenBank/DDBJ databases">
        <authorList>
            <person name="Mank J."/>
            <person name="Almeida P."/>
        </authorList>
    </citation>
    <scope>NUCLEOTIDE SEQUENCE</scope>
    <source>
        <strain evidence="2">78183</strain>
    </source>
</reference>
<keyword evidence="1" id="KW-0812">Transmembrane</keyword>
<protein>
    <submittedName>
        <fullName evidence="2">Uncharacterized protein</fullName>
    </submittedName>
</protein>
<dbReference type="AlphaFoldDB" id="A0A6N2LCN9"/>
<organism evidence="2">
    <name type="scientific">Salix viminalis</name>
    <name type="common">Common osier</name>
    <name type="synonym">Basket willow</name>
    <dbReference type="NCBI Taxonomy" id="40686"/>
    <lineage>
        <taxon>Eukaryota</taxon>
        <taxon>Viridiplantae</taxon>
        <taxon>Streptophyta</taxon>
        <taxon>Embryophyta</taxon>
        <taxon>Tracheophyta</taxon>
        <taxon>Spermatophyta</taxon>
        <taxon>Magnoliopsida</taxon>
        <taxon>eudicotyledons</taxon>
        <taxon>Gunneridae</taxon>
        <taxon>Pentapetalae</taxon>
        <taxon>rosids</taxon>
        <taxon>fabids</taxon>
        <taxon>Malpighiales</taxon>
        <taxon>Salicaceae</taxon>
        <taxon>Saliceae</taxon>
        <taxon>Salix</taxon>
    </lineage>
</organism>